<dbReference type="SUPFAM" id="SSF63411">
    <property type="entry name" value="LuxS/MPP-like metallohydrolase"/>
    <property type="match status" value="2"/>
</dbReference>
<dbReference type="KEGG" id="cfi:Celf_1500"/>
<dbReference type="eggNOG" id="COG0612">
    <property type="taxonomic scope" value="Bacteria"/>
</dbReference>
<dbReference type="HOGENOM" id="CLU_513591_0_0_11"/>
<keyword evidence="2" id="KW-1185">Reference proteome</keyword>
<gene>
    <name evidence="1" type="ordered locus">Celf_1500</name>
</gene>
<dbReference type="Proteomes" id="UP000008460">
    <property type="component" value="Chromosome"/>
</dbReference>
<dbReference type="InterPro" id="IPR011249">
    <property type="entry name" value="Metalloenz_LuxS/M16"/>
</dbReference>
<accession>F4H6K2</accession>
<dbReference type="GO" id="GO:0046872">
    <property type="term" value="F:metal ion binding"/>
    <property type="evidence" value="ECO:0007669"/>
    <property type="project" value="InterPro"/>
</dbReference>
<dbReference type="RefSeq" id="WP_013770661.1">
    <property type="nucleotide sequence ID" value="NC_015514.1"/>
</dbReference>
<dbReference type="EMBL" id="CP002666">
    <property type="protein sequence ID" value="AEE45635.1"/>
    <property type="molecule type" value="Genomic_DNA"/>
</dbReference>
<dbReference type="STRING" id="590998.Celf_1500"/>
<proteinExistence type="predicted"/>
<evidence type="ECO:0000313" key="2">
    <source>
        <dbReference type="Proteomes" id="UP000008460"/>
    </source>
</evidence>
<evidence type="ECO:0000313" key="1">
    <source>
        <dbReference type="EMBL" id="AEE45635.1"/>
    </source>
</evidence>
<dbReference type="Gene3D" id="3.30.830.10">
    <property type="entry name" value="Metalloenzyme, LuxS/M16 peptidase-like"/>
    <property type="match status" value="2"/>
</dbReference>
<organism evidence="1 2">
    <name type="scientific">Cellulomonas fimi (strain ATCC 484 / DSM 20113 / JCM 1341 / CCUG 24087 / LMG 16345 / NBRC 15513 / NCIMB 8980 / NCTC 7547 / NRS-133)</name>
    <dbReference type="NCBI Taxonomy" id="590998"/>
    <lineage>
        <taxon>Bacteria</taxon>
        <taxon>Bacillati</taxon>
        <taxon>Actinomycetota</taxon>
        <taxon>Actinomycetes</taxon>
        <taxon>Micrococcales</taxon>
        <taxon>Cellulomonadaceae</taxon>
        <taxon>Cellulomonas</taxon>
    </lineage>
</organism>
<reference evidence="1 2" key="1">
    <citation type="submission" date="2011-04" db="EMBL/GenBank/DDBJ databases">
        <title>Complete sequence of Cellulomonas fimi ATCC 484.</title>
        <authorList>
            <consortium name="US DOE Joint Genome Institute"/>
            <person name="Lucas S."/>
            <person name="Han J."/>
            <person name="Lapidus A."/>
            <person name="Cheng J.-F."/>
            <person name="Goodwin L."/>
            <person name="Pitluck S."/>
            <person name="Peters L."/>
            <person name="Chertkov O."/>
            <person name="Detter J.C."/>
            <person name="Han C."/>
            <person name="Tapia R."/>
            <person name="Land M."/>
            <person name="Hauser L."/>
            <person name="Kyrpides N."/>
            <person name="Ivanova N."/>
            <person name="Ovchinnikova G."/>
            <person name="Pagani I."/>
            <person name="Mead D."/>
            <person name="Brumm P."/>
            <person name="Woyke T."/>
        </authorList>
    </citation>
    <scope>NUCLEOTIDE SEQUENCE [LARGE SCALE GENOMIC DNA]</scope>
    <source>
        <strain evidence="2">ATCC 484 / DSM 20113 / JCM 1341 / NBRC 15513 / NCIMB 8980 / NCTC 7547</strain>
    </source>
</reference>
<sequence length="530" mass="55458">MTTTDQDGIVRTTRSADGVPVLWTPVPGDTFGGLVVGVGARDVTPATTGIHHLVEHLVMARVGPVVVEHNAESSLDSLVFWASGRTDAVVGFLGRVGAAIAALGDVTDEEVDLQRATIRRELGLPGMYAAAGPLSARFGAAGLGLADVEHAALPAITAADVHAFAARWMVAGNARVVLTTEPPQDLAVGMPLGDAPARPAHPAPVDGPLPGLVVTPAGRGASLSFLVGGTPAARMVTGTLVEEVLTRRLRHADGAVYSVALASWWVDATTSAWVVGMDPEEQRAGRVLLDAYRTLLGVAADGPDDDVLAHARAVLLEQMGSVDGHRGLLALNAEADLRGVPRPPDLATEVADAAAVTREQVRALLEDALARVILVVPADGFDDETATAFEDLGVTYRHMYPAFEGSPRELMRNLMSGGTATRGLLSAALSEAGSVHPGRFFGPRRGEEIWLGPRQLALPSLAAHVTVEDVVLAGEDDDGDVELVTRTGGTVLLNPAHFRRAATPWARFMSALPPEVVRHKRGVGVGRERA</sequence>
<protein>
    <submittedName>
        <fullName evidence="1">Peptidase M16 domain protein</fullName>
    </submittedName>
</protein>
<dbReference type="AlphaFoldDB" id="F4H6K2"/>
<name>F4H6K2_CELFA</name>